<name>A0A4Y7U336_9FLAO</name>
<feature type="non-terminal residue" evidence="2">
    <location>
        <position position="112"/>
    </location>
</feature>
<dbReference type="EMBL" id="QWDN01000856">
    <property type="protein sequence ID" value="TEB40833.1"/>
    <property type="molecule type" value="Genomic_DNA"/>
</dbReference>
<feature type="non-terminal residue" evidence="2">
    <location>
        <position position="1"/>
    </location>
</feature>
<proteinExistence type="predicted"/>
<evidence type="ECO:0000313" key="3">
    <source>
        <dbReference type="Proteomes" id="UP000298340"/>
    </source>
</evidence>
<comment type="caution">
    <text evidence="2">The sequence shown here is derived from an EMBL/GenBank/DDBJ whole genome shotgun (WGS) entry which is preliminary data.</text>
</comment>
<dbReference type="AlphaFoldDB" id="A0A4Y7U336"/>
<dbReference type="Proteomes" id="UP000298340">
    <property type="component" value="Unassembled WGS sequence"/>
</dbReference>
<evidence type="ECO:0000259" key="1">
    <source>
        <dbReference type="Pfam" id="PF19313"/>
    </source>
</evidence>
<evidence type="ECO:0000313" key="2">
    <source>
        <dbReference type="EMBL" id="TEB40833.1"/>
    </source>
</evidence>
<keyword evidence="2" id="KW-0378">Hydrolase</keyword>
<dbReference type="Pfam" id="PF19313">
    <property type="entry name" value="DUF5916"/>
    <property type="match status" value="1"/>
</dbReference>
<reference evidence="2 3" key="1">
    <citation type="journal article" date="2018" name="Syst. Appl. Microbiol.">
        <title>Flavobacterium circumlabens sp. nov. and Flavobacterium cupreum sp. nov., two psychrotrophic species isolated from Antarctic environmental samples.</title>
        <authorList>
            <person name="Kralova S."/>
            <person name="Busse H.J."/>
            <person name="Svec P."/>
            <person name="Maslanova I."/>
            <person name="Stankova E."/>
            <person name="Bartak M."/>
            <person name="Sedlacek I."/>
        </authorList>
    </citation>
    <scope>NUCLEOTIDE SEQUENCE [LARGE SCALE GENOMIC DNA]</scope>
    <source>
        <strain evidence="2 3">CCM 8828</strain>
    </source>
</reference>
<dbReference type="GO" id="GO:0016787">
    <property type="term" value="F:hydrolase activity"/>
    <property type="evidence" value="ECO:0007669"/>
    <property type="project" value="UniProtKB-KW"/>
</dbReference>
<dbReference type="RefSeq" id="WP_238698874.1">
    <property type="nucleotide sequence ID" value="NZ_QWDN01000856.1"/>
</dbReference>
<organism evidence="2 3">
    <name type="scientific">Flavobacterium circumlabens</name>
    <dbReference type="NCBI Taxonomy" id="2133765"/>
    <lineage>
        <taxon>Bacteria</taxon>
        <taxon>Pseudomonadati</taxon>
        <taxon>Bacteroidota</taxon>
        <taxon>Flavobacteriia</taxon>
        <taxon>Flavobacteriales</taxon>
        <taxon>Flavobacteriaceae</taxon>
        <taxon>Flavobacterium</taxon>
    </lineage>
</organism>
<dbReference type="InterPro" id="IPR045670">
    <property type="entry name" value="DUF5916"/>
</dbReference>
<sequence>ANTYNLSGNVKYSTINDTEDKKGLYSTIGFAETSGKYRYSVGSDFVTKNFDPNDLGINFYTNYYNFYGNANYRILNPTKLFNSFKINYNMYAEFNKESGKVQENNIEANLNL</sequence>
<gene>
    <name evidence="2" type="ORF">D0809_28595</name>
</gene>
<feature type="domain" description="DUF5916" evidence="1">
    <location>
        <begin position="2"/>
        <end position="111"/>
    </location>
</feature>
<accession>A0A4Y7U336</accession>
<protein>
    <submittedName>
        <fullName evidence="2">Hydrolase</fullName>
    </submittedName>
</protein>